<dbReference type="InterPro" id="IPR050527">
    <property type="entry name" value="Snail/Krueppel_Znf"/>
</dbReference>
<organism evidence="13 14">
    <name type="scientific">Glossina brevipalpis</name>
    <dbReference type="NCBI Taxonomy" id="37001"/>
    <lineage>
        <taxon>Eukaryota</taxon>
        <taxon>Metazoa</taxon>
        <taxon>Ecdysozoa</taxon>
        <taxon>Arthropoda</taxon>
        <taxon>Hexapoda</taxon>
        <taxon>Insecta</taxon>
        <taxon>Pterygota</taxon>
        <taxon>Neoptera</taxon>
        <taxon>Endopterygota</taxon>
        <taxon>Diptera</taxon>
        <taxon>Brachycera</taxon>
        <taxon>Muscomorpha</taxon>
        <taxon>Hippoboscoidea</taxon>
        <taxon>Glossinidae</taxon>
        <taxon>Glossina</taxon>
    </lineage>
</organism>
<evidence type="ECO:0000259" key="12">
    <source>
        <dbReference type="PROSITE" id="PS51915"/>
    </source>
</evidence>
<dbReference type="SUPFAM" id="SSF57716">
    <property type="entry name" value="Glucocorticoid receptor-like (DNA-binding domain)"/>
    <property type="match status" value="1"/>
</dbReference>
<feature type="domain" description="C2H2-type" evidence="11">
    <location>
        <begin position="320"/>
        <end position="348"/>
    </location>
</feature>
<keyword evidence="3" id="KW-0677">Repeat</keyword>
<dbReference type="EnsemblMetazoa" id="GBRI021808-RA">
    <property type="protein sequence ID" value="GBRI021808-PA"/>
    <property type="gene ID" value="GBRI021808"/>
</dbReference>
<reference evidence="13" key="2">
    <citation type="submission" date="2020-05" db="UniProtKB">
        <authorList>
            <consortium name="EnsemblMetazoa"/>
        </authorList>
    </citation>
    <scope>IDENTIFICATION</scope>
    <source>
        <strain evidence="13">IAEA</strain>
    </source>
</reference>
<keyword evidence="6" id="KW-0238">DNA-binding</keyword>
<dbReference type="STRING" id="37001.A0A1A9WJ79"/>
<dbReference type="GO" id="GO:0005634">
    <property type="term" value="C:nucleus"/>
    <property type="evidence" value="ECO:0007669"/>
    <property type="project" value="UniProtKB-SubCell"/>
</dbReference>
<evidence type="ECO:0000313" key="13">
    <source>
        <dbReference type="EnsemblMetazoa" id="GBRI021808-PA"/>
    </source>
</evidence>
<comment type="similarity">
    <text evidence="8">Belongs to the snail C2H2-type zinc-finger protein family.</text>
</comment>
<feature type="domain" description="C2H2-type" evidence="11">
    <location>
        <begin position="480"/>
        <end position="508"/>
    </location>
</feature>
<keyword evidence="4 9" id="KW-0863">Zinc-finger</keyword>
<keyword evidence="2 10" id="KW-0479">Metal-binding</keyword>
<keyword evidence="14" id="KW-1185">Reference proteome</keyword>
<dbReference type="PROSITE" id="PS50157">
    <property type="entry name" value="ZINC_FINGER_C2H2_2"/>
    <property type="match status" value="4"/>
</dbReference>
<dbReference type="Pfam" id="PF07776">
    <property type="entry name" value="zf-AD"/>
    <property type="match status" value="1"/>
</dbReference>
<reference evidence="14" key="1">
    <citation type="submission" date="2014-03" db="EMBL/GenBank/DDBJ databases">
        <authorList>
            <person name="Aksoy S."/>
            <person name="Warren W."/>
            <person name="Wilson R.K."/>
        </authorList>
    </citation>
    <scope>NUCLEOTIDE SEQUENCE [LARGE SCALE GENOMIC DNA]</scope>
    <source>
        <strain evidence="14">IAEA</strain>
    </source>
</reference>
<feature type="domain" description="ZAD" evidence="12">
    <location>
        <begin position="1"/>
        <end position="76"/>
    </location>
</feature>
<dbReference type="PANTHER" id="PTHR24388:SF54">
    <property type="entry name" value="PROTEIN ESCARGOT"/>
    <property type="match status" value="1"/>
</dbReference>
<keyword evidence="5 10" id="KW-0862">Zinc</keyword>
<dbReference type="InterPro" id="IPR036236">
    <property type="entry name" value="Znf_C2H2_sf"/>
</dbReference>
<name>A0A1A9WJ79_9MUSC</name>
<evidence type="ECO:0000256" key="9">
    <source>
        <dbReference type="PROSITE-ProRule" id="PRU00042"/>
    </source>
</evidence>
<dbReference type="SUPFAM" id="SSF57667">
    <property type="entry name" value="beta-beta-alpha zinc fingers"/>
    <property type="match status" value="3"/>
</dbReference>
<sequence>MICRLCLKEVNEYKNAFEVKSCKLTMASIIREHFWFEVQENDPISTVICDNCWLKVSDFHEFYKSIEEAQNYLGEKVVVKIEHIGEEHSIENVVIQPFPAQFSKQELEVDFNEVNDEVPFDIMTEGTKDNLNTDMRMEDFPDIERTQQSNNNYTALNVNKIVDYKTEKLNDHRQAFIKNEGKGRNELAKKKRTFKTSELSRITRSSSKIKLSVPLTQQTRCLKTVPAKVNKIERNNVTKEKTKKLPEQDKATREQDEEIAKFMSLHCELCKSPATNFNSLRNHMFAEHKINGYVRCCNKKFSKRSLLLDHIGQHTNPECFKCEPCKRVFANRRSLGTHMLTKHEKDEDKRFACSRCPQKFARMYLLKRHELVGHSHYKHADLAVDNEIARFTSLHCEVCNEEATNFTALKGHMRAEHSMNGYVRCCNKKFTERALLIEHIQTHLNPACYKCEECGLVFSERQSMRNHFLMKHPNIKDTPFACSQCSKKFVTVLLLQRHKAIAHGDHNNTCNSCCKRFNTASQLFAHIKEQSLCDTCAKVVCGAAALQRHLLQHRNNPAEIEKEECL</sequence>
<dbReference type="Gene3D" id="3.40.1800.20">
    <property type="match status" value="1"/>
</dbReference>
<evidence type="ECO:0000256" key="2">
    <source>
        <dbReference type="ARBA" id="ARBA00022723"/>
    </source>
</evidence>
<evidence type="ECO:0000256" key="5">
    <source>
        <dbReference type="ARBA" id="ARBA00022833"/>
    </source>
</evidence>
<dbReference type="AlphaFoldDB" id="A0A1A9WJ79"/>
<evidence type="ECO:0000256" key="4">
    <source>
        <dbReference type="ARBA" id="ARBA00022771"/>
    </source>
</evidence>
<dbReference type="SMART" id="SM00868">
    <property type="entry name" value="zf-AD"/>
    <property type="match status" value="1"/>
</dbReference>
<evidence type="ECO:0000256" key="8">
    <source>
        <dbReference type="ARBA" id="ARBA00037948"/>
    </source>
</evidence>
<dbReference type="PANTHER" id="PTHR24388">
    <property type="entry name" value="ZINC FINGER PROTEIN"/>
    <property type="match status" value="1"/>
</dbReference>
<dbReference type="Pfam" id="PF00096">
    <property type="entry name" value="zf-C2H2"/>
    <property type="match status" value="1"/>
</dbReference>
<evidence type="ECO:0000256" key="7">
    <source>
        <dbReference type="ARBA" id="ARBA00023242"/>
    </source>
</evidence>
<feature type="binding site" evidence="10">
    <location>
        <position position="3"/>
    </location>
    <ligand>
        <name>Zn(2+)</name>
        <dbReference type="ChEBI" id="CHEBI:29105"/>
    </ligand>
</feature>
<evidence type="ECO:0008006" key="15">
    <source>
        <dbReference type="Google" id="ProtNLM"/>
    </source>
</evidence>
<dbReference type="VEuPathDB" id="VectorBase:GBRI021808"/>
<dbReference type="PROSITE" id="PS51915">
    <property type="entry name" value="ZAD"/>
    <property type="match status" value="1"/>
</dbReference>
<comment type="subcellular location">
    <subcellularLocation>
        <location evidence="1">Nucleus</location>
    </subcellularLocation>
</comment>
<dbReference type="InterPro" id="IPR013087">
    <property type="entry name" value="Znf_C2H2_type"/>
</dbReference>
<keyword evidence="7" id="KW-0539">Nucleus</keyword>
<dbReference type="GO" id="GO:0008270">
    <property type="term" value="F:zinc ion binding"/>
    <property type="evidence" value="ECO:0007669"/>
    <property type="project" value="UniProtKB-UniRule"/>
</dbReference>
<feature type="binding site" evidence="10">
    <location>
        <position position="52"/>
    </location>
    <ligand>
        <name>Zn(2+)</name>
        <dbReference type="ChEBI" id="CHEBI:29105"/>
    </ligand>
</feature>
<dbReference type="Proteomes" id="UP000091820">
    <property type="component" value="Unassembled WGS sequence"/>
</dbReference>
<protein>
    <recommendedName>
        <fullName evidence="15">Transcription factor grauzone</fullName>
    </recommendedName>
</protein>
<feature type="domain" description="C2H2-type" evidence="11">
    <location>
        <begin position="351"/>
        <end position="379"/>
    </location>
</feature>
<feature type="binding site" evidence="10">
    <location>
        <position position="49"/>
    </location>
    <ligand>
        <name>Zn(2+)</name>
        <dbReference type="ChEBI" id="CHEBI:29105"/>
    </ligand>
</feature>
<dbReference type="Gene3D" id="3.30.160.60">
    <property type="entry name" value="Classic Zinc Finger"/>
    <property type="match status" value="4"/>
</dbReference>
<evidence type="ECO:0000256" key="6">
    <source>
        <dbReference type="ARBA" id="ARBA00023125"/>
    </source>
</evidence>
<evidence type="ECO:0000256" key="10">
    <source>
        <dbReference type="PROSITE-ProRule" id="PRU01263"/>
    </source>
</evidence>
<dbReference type="SMART" id="SM00355">
    <property type="entry name" value="ZnF_C2H2"/>
    <property type="match status" value="10"/>
</dbReference>
<proteinExistence type="inferred from homology"/>
<evidence type="ECO:0000256" key="1">
    <source>
        <dbReference type="ARBA" id="ARBA00004123"/>
    </source>
</evidence>
<evidence type="ECO:0000256" key="3">
    <source>
        <dbReference type="ARBA" id="ARBA00022737"/>
    </source>
</evidence>
<dbReference type="GO" id="GO:0000981">
    <property type="term" value="F:DNA-binding transcription factor activity, RNA polymerase II-specific"/>
    <property type="evidence" value="ECO:0007669"/>
    <property type="project" value="TreeGrafter"/>
</dbReference>
<dbReference type="GO" id="GO:0000978">
    <property type="term" value="F:RNA polymerase II cis-regulatory region sequence-specific DNA binding"/>
    <property type="evidence" value="ECO:0007669"/>
    <property type="project" value="TreeGrafter"/>
</dbReference>
<feature type="domain" description="C2H2-type" evidence="11">
    <location>
        <begin position="449"/>
        <end position="477"/>
    </location>
</feature>
<accession>A0A1A9WJ79</accession>
<dbReference type="InterPro" id="IPR012934">
    <property type="entry name" value="Znf_AD"/>
</dbReference>
<evidence type="ECO:0000313" key="14">
    <source>
        <dbReference type="Proteomes" id="UP000091820"/>
    </source>
</evidence>
<feature type="binding site" evidence="10">
    <location>
        <position position="6"/>
    </location>
    <ligand>
        <name>Zn(2+)</name>
        <dbReference type="ChEBI" id="CHEBI:29105"/>
    </ligand>
</feature>
<evidence type="ECO:0000259" key="11">
    <source>
        <dbReference type="PROSITE" id="PS50157"/>
    </source>
</evidence>
<dbReference type="PROSITE" id="PS00028">
    <property type="entry name" value="ZINC_FINGER_C2H2_1"/>
    <property type="match status" value="5"/>
</dbReference>